<dbReference type="EMBL" id="GGEC01084501">
    <property type="protein sequence ID" value="MBX64985.1"/>
    <property type="molecule type" value="Transcribed_RNA"/>
</dbReference>
<proteinExistence type="predicted"/>
<accession>A0A2P2QDE3</accession>
<dbReference type="AlphaFoldDB" id="A0A2P2QDE3"/>
<name>A0A2P2QDE3_RHIMU</name>
<evidence type="ECO:0000313" key="1">
    <source>
        <dbReference type="EMBL" id="MBX64985.1"/>
    </source>
</evidence>
<reference evidence="1" key="1">
    <citation type="submission" date="2018-02" db="EMBL/GenBank/DDBJ databases">
        <title>Rhizophora mucronata_Transcriptome.</title>
        <authorList>
            <person name="Meera S.P."/>
            <person name="Sreeshan A."/>
            <person name="Augustine A."/>
        </authorList>
    </citation>
    <scope>NUCLEOTIDE SEQUENCE</scope>
    <source>
        <tissue evidence="1">Leaf</tissue>
    </source>
</reference>
<protein>
    <submittedName>
        <fullName evidence="1">Uncharacterized protein</fullName>
    </submittedName>
</protein>
<sequence length="24" mass="2680">MVHCDKFSLDFSTRTSLGTHDNPA</sequence>
<organism evidence="1">
    <name type="scientific">Rhizophora mucronata</name>
    <name type="common">Asiatic mangrove</name>
    <dbReference type="NCBI Taxonomy" id="61149"/>
    <lineage>
        <taxon>Eukaryota</taxon>
        <taxon>Viridiplantae</taxon>
        <taxon>Streptophyta</taxon>
        <taxon>Embryophyta</taxon>
        <taxon>Tracheophyta</taxon>
        <taxon>Spermatophyta</taxon>
        <taxon>Magnoliopsida</taxon>
        <taxon>eudicotyledons</taxon>
        <taxon>Gunneridae</taxon>
        <taxon>Pentapetalae</taxon>
        <taxon>rosids</taxon>
        <taxon>fabids</taxon>
        <taxon>Malpighiales</taxon>
        <taxon>Rhizophoraceae</taxon>
        <taxon>Rhizophora</taxon>
    </lineage>
</organism>